<dbReference type="EMBL" id="JAVIJP010000074">
    <property type="protein sequence ID" value="KAL3618859.1"/>
    <property type="molecule type" value="Genomic_DNA"/>
</dbReference>
<dbReference type="Proteomes" id="UP001632038">
    <property type="component" value="Unassembled WGS sequence"/>
</dbReference>
<dbReference type="PANTHER" id="PTHR33018:SF34">
    <property type="entry name" value="OS02G0472350 PROTEIN"/>
    <property type="match status" value="1"/>
</dbReference>
<sequence>MPTEQHDEHVGNDVGDYALYVEDPHKRLVAYGRIHELGSNIHHRKMKDDEARVSVERVMVAYVVVPFPTEEVEKVGEALNQFISWPRRLVVENVKHVQILIFRFF</sequence>
<organism evidence="2 3">
    <name type="scientific">Castilleja foliolosa</name>
    <dbReference type="NCBI Taxonomy" id="1961234"/>
    <lineage>
        <taxon>Eukaryota</taxon>
        <taxon>Viridiplantae</taxon>
        <taxon>Streptophyta</taxon>
        <taxon>Embryophyta</taxon>
        <taxon>Tracheophyta</taxon>
        <taxon>Spermatophyta</taxon>
        <taxon>Magnoliopsida</taxon>
        <taxon>eudicotyledons</taxon>
        <taxon>Gunneridae</taxon>
        <taxon>Pentapetalae</taxon>
        <taxon>asterids</taxon>
        <taxon>lamiids</taxon>
        <taxon>Lamiales</taxon>
        <taxon>Orobanchaceae</taxon>
        <taxon>Pedicularideae</taxon>
        <taxon>Castillejinae</taxon>
        <taxon>Castilleja</taxon>
    </lineage>
</organism>
<gene>
    <name evidence="2" type="ORF">CASFOL_037307</name>
</gene>
<dbReference type="AlphaFoldDB" id="A0ABD3BNT4"/>
<feature type="domain" description="DUF8039" evidence="1">
    <location>
        <begin position="23"/>
        <end position="91"/>
    </location>
</feature>
<reference evidence="3" key="1">
    <citation type="journal article" date="2024" name="IScience">
        <title>Strigolactones Initiate the Formation of Haustorium-like Structures in Castilleja.</title>
        <authorList>
            <person name="Buerger M."/>
            <person name="Peterson D."/>
            <person name="Chory J."/>
        </authorList>
    </citation>
    <scope>NUCLEOTIDE SEQUENCE [LARGE SCALE GENOMIC DNA]</scope>
</reference>
<evidence type="ECO:0000313" key="2">
    <source>
        <dbReference type="EMBL" id="KAL3618859.1"/>
    </source>
</evidence>
<proteinExistence type="predicted"/>
<dbReference type="InterPro" id="IPR058352">
    <property type="entry name" value="DUF8039"/>
</dbReference>
<name>A0ABD3BNT4_9LAMI</name>
<dbReference type="PANTHER" id="PTHR33018">
    <property type="entry name" value="OS10G0338966 PROTEIN-RELATED"/>
    <property type="match status" value="1"/>
</dbReference>
<protein>
    <recommendedName>
        <fullName evidence="1">DUF8039 domain-containing protein</fullName>
    </recommendedName>
</protein>
<keyword evidence="3" id="KW-1185">Reference proteome</keyword>
<comment type="caution">
    <text evidence="2">The sequence shown here is derived from an EMBL/GenBank/DDBJ whole genome shotgun (WGS) entry which is preliminary data.</text>
</comment>
<accession>A0ABD3BNT4</accession>
<evidence type="ECO:0000259" key="1">
    <source>
        <dbReference type="Pfam" id="PF26133"/>
    </source>
</evidence>
<evidence type="ECO:0000313" key="3">
    <source>
        <dbReference type="Proteomes" id="UP001632038"/>
    </source>
</evidence>
<dbReference type="Pfam" id="PF26133">
    <property type="entry name" value="DUF8039"/>
    <property type="match status" value="1"/>
</dbReference>